<comment type="caution">
    <text evidence="1">The sequence shown here is derived from an EMBL/GenBank/DDBJ whole genome shotgun (WGS) entry which is preliminary data.</text>
</comment>
<dbReference type="Proteomes" id="UP001151529">
    <property type="component" value="Chromosome 6"/>
</dbReference>
<proteinExistence type="predicted"/>
<reference evidence="1" key="2">
    <citation type="journal article" date="2023" name="Int. J. Mol. Sci.">
        <title>De Novo Assembly and Annotation of 11 Diverse Shrub Willow (Salix) Genomes Reveals Novel Gene Organization in Sex-Linked Regions.</title>
        <authorList>
            <person name="Hyden B."/>
            <person name="Feng K."/>
            <person name="Yates T.B."/>
            <person name="Jawdy S."/>
            <person name="Cereghino C."/>
            <person name="Smart L.B."/>
            <person name="Muchero W."/>
        </authorList>
    </citation>
    <scope>NUCLEOTIDE SEQUENCE [LARGE SCALE GENOMIC DNA]</scope>
    <source>
        <tissue evidence="1">Shoot tip</tissue>
    </source>
</reference>
<reference evidence="1" key="1">
    <citation type="submission" date="2022-11" db="EMBL/GenBank/DDBJ databases">
        <authorList>
            <person name="Hyden B.L."/>
            <person name="Feng K."/>
            <person name="Yates T."/>
            <person name="Jawdy S."/>
            <person name="Smart L.B."/>
            <person name="Muchero W."/>
        </authorList>
    </citation>
    <scope>NUCLEOTIDE SEQUENCE</scope>
    <source>
        <tissue evidence="1">Shoot tip</tissue>
    </source>
</reference>
<protein>
    <recommendedName>
        <fullName evidence="3">Flagellin N-methylase</fullName>
    </recommendedName>
</protein>
<organism evidence="1 2">
    <name type="scientific">Salix viminalis</name>
    <name type="common">Common osier</name>
    <name type="synonym">Basket willow</name>
    <dbReference type="NCBI Taxonomy" id="40686"/>
    <lineage>
        <taxon>Eukaryota</taxon>
        <taxon>Viridiplantae</taxon>
        <taxon>Streptophyta</taxon>
        <taxon>Embryophyta</taxon>
        <taxon>Tracheophyta</taxon>
        <taxon>Spermatophyta</taxon>
        <taxon>Magnoliopsida</taxon>
        <taxon>eudicotyledons</taxon>
        <taxon>Gunneridae</taxon>
        <taxon>Pentapetalae</taxon>
        <taxon>rosids</taxon>
        <taxon>fabids</taxon>
        <taxon>Malpighiales</taxon>
        <taxon>Salicaceae</taxon>
        <taxon>Saliceae</taxon>
        <taxon>Salix</taxon>
    </lineage>
</organism>
<dbReference type="Pfam" id="PF03692">
    <property type="entry name" value="CxxCxxCC"/>
    <property type="match status" value="1"/>
</dbReference>
<evidence type="ECO:0000313" key="1">
    <source>
        <dbReference type="EMBL" id="KAJ6743296.1"/>
    </source>
</evidence>
<dbReference type="OrthoDB" id="1876721at2759"/>
<name>A0A9Q0V6Z3_SALVM</name>
<dbReference type="EMBL" id="JAPFFL010000002">
    <property type="protein sequence ID" value="KAJ6743296.1"/>
    <property type="molecule type" value="Genomic_DNA"/>
</dbReference>
<gene>
    <name evidence="1" type="ORF">OIU85_017275</name>
</gene>
<dbReference type="AlphaFoldDB" id="A0A9Q0V6Z3"/>
<sequence length="141" mass="15761">MPPAITLPSFSSVIFAARRPPQKGKLKNAKLPEATPKLSRTTGFDTSKKEPLWGCVEGCGACCKLAKGPAFATPEDIFTDPSDIELYKSLIGPDGWCIHYEKSTRKCSIYPDRPYFLSCGARYIRVTIWHYQEEIQQGGMR</sequence>
<dbReference type="InterPro" id="IPR005358">
    <property type="entry name" value="Puta_zinc/iron-chelating_dom"/>
</dbReference>
<evidence type="ECO:0000313" key="2">
    <source>
        <dbReference type="Proteomes" id="UP001151529"/>
    </source>
</evidence>
<dbReference type="PANTHER" id="PTHR36791:SF2">
    <property type="entry name" value="OS03G0363400 PROTEIN"/>
    <property type="match status" value="1"/>
</dbReference>
<accession>A0A9Q0V6Z3</accession>
<keyword evidence="2" id="KW-1185">Reference proteome</keyword>
<evidence type="ECO:0008006" key="3">
    <source>
        <dbReference type="Google" id="ProtNLM"/>
    </source>
</evidence>
<dbReference type="PANTHER" id="PTHR36791">
    <property type="entry name" value="OS03G0363400 PROTEIN"/>
    <property type="match status" value="1"/>
</dbReference>